<dbReference type="EMBL" id="UINC01005385">
    <property type="protein sequence ID" value="SVA20998.1"/>
    <property type="molecule type" value="Genomic_DNA"/>
</dbReference>
<reference evidence="1" key="1">
    <citation type="submission" date="2018-05" db="EMBL/GenBank/DDBJ databases">
        <authorList>
            <person name="Lanie J.A."/>
            <person name="Ng W.-L."/>
            <person name="Kazmierczak K.M."/>
            <person name="Andrzejewski T.M."/>
            <person name="Davidsen T.M."/>
            <person name="Wayne K.J."/>
            <person name="Tettelin H."/>
            <person name="Glass J.I."/>
            <person name="Rusch D."/>
            <person name="Podicherti R."/>
            <person name="Tsui H.-C.T."/>
            <person name="Winkler M.E."/>
        </authorList>
    </citation>
    <scope>NUCLEOTIDE SEQUENCE</scope>
</reference>
<dbReference type="GO" id="GO:0008830">
    <property type="term" value="F:dTDP-4-dehydrorhamnose 3,5-epimerase activity"/>
    <property type="evidence" value="ECO:0007669"/>
    <property type="project" value="InterPro"/>
</dbReference>
<dbReference type="InterPro" id="IPR000888">
    <property type="entry name" value="RmlC-like"/>
</dbReference>
<evidence type="ECO:0000313" key="1">
    <source>
        <dbReference type="EMBL" id="SVA20998.1"/>
    </source>
</evidence>
<dbReference type="Pfam" id="PF00908">
    <property type="entry name" value="dTDP_sugar_isom"/>
    <property type="match status" value="1"/>
</dbReference>
<dbReference type="InterPro" id="IPR014710">
    <property type="entry name" value="RmlC-like_jellyroll"/>
</dbReference>
<proteinExistence type="predicted"/>
<dbReference type="Gene3D" id="2.60.120.10">
    <property type="entry name" value="Jelly Rolls"/>
    <property type="match status" value="1"/>
</dbReference>
<gene>
    <name evidence="1" type="ORF">METZ01_LOCUS73852</name>
</gene>
<dbReference type="SUPFAM" id="SSF51182">
    <property type="entry name" value="RmlC-like cupins"/>
    <property type="match status" value="1"/>
</dbReference>
<dbReference type="InterPro" id="IPR011051">
    <property type="entry name" value="RmlC_Cupin_sf"/>
</dbReference>
<dbReference type="AlphaFoldDB" id="A0A381TZY2"/>
<name>A0A381TZY2_9ZZZZ</name>
<accession>A0A381TZY2</accession>
<protein>
    <recommendedName>
        <fullName evidence="2">dTDP-4-dehydrorhamnose 3,5-epimerase</fullName>
    </recommendedName>
</protein>
<evidence type="ECO:0008006" key="2">
    <source>
        <dbReference type="Google" id="ProtNLM"/>
    </source>
</evidence>
<sequence length="104" mass="12063">MVPGAVKAWKRHRRQTQNLTVPIGRVRFAIWDDREDSPTRGTVYMVELGRPDHYRRLRIPAGLWYGFCCLSPQPALIANCADLPHDPHDAELRPQDDARIPYSW</sequence>
<organism evidence="1">
    <name type="scientific">marine metagenome</name>
    <dbReference type="NCBI Taxonomy" id="408172"/>
    <lineage>
        <taxon>unclassified sequences</taxon>
        <taxon>metagenomes</taxon>
        <taxon>ecological metagenomes</taxon>
    </lineage>
</organism>